<accession>A0AAV1K6F2</accession>
<reference evidence="1 2" key="1">
    <citation type="submission" date="2023-11" db="EMBL/GenBank/DDBJ databases">
        <authorList>
            <person name="Hedman E."/>
            <person name="Englund M."/>
            <person name="Stromberg M."/>
            <person name="Nyberg Akerstrom W."/>
            <person name="Nylinder S."/>
            <person name="Jareborg N."/>
            <person name="Kallberg Y."/>
            <person name="Kronander E."/>
        </authorList>
    </citation>
    <scope>NUCLEOTIDE SEQUENCE [LARGE SCALE GENOMIC DNA]</scope>
</reference>
<comment type="caution">
    <text evidence="1">The sequence shown here is derived from an EMBL/GenBank/DDBJ whole genome shotgun (WGS) entry which is preliminary data.</text>
</comment>
<sequence length="126" mass="14577">MYSIEWQKRGLPHTHILIWLKEKLQPSQIDDIISAEIPDPGQDKELYDTIVRNMIHGPCGARNSISPCIKEGKCTKKFPKQLLKETQLNAEFGFGECKESFLLEMRHSILVLRGDNSYEFFIINRA</sequence>
<evidence type="ECO:0008006" key="3">
    <source>
        <dbReference type="Google" id="ProtNLM"/>
    </source>
</evidence>
<gene>
    <name evidence="1" type="ORF">PARMNEM_LOCUS717</name>
</gene>
<dbReference type="EMBL" id="CAVLGL010000001">
    <property type="protein sequence ID" value="CAK1578666.1"/>
    <property type="molecule type" value="Genomic_DNA"/>
</dbReference>
<evidence type="ECO:0000313" key="1">
    <source>
        <dbReference type="EMBL" id="CAK1578666.1"/>
    </source>
</evidence>
<name>A0AAV1K6F2_9NEOP</name>
<proteinExistence type="predicted"/>
<protein>
    <recommendedName>
        <fullName evidence="3">Helitron helicase-like domain-containing protein</fullName>
    </recommendedName>
</protein>
<dbReference type="Proteomes" id="UP001314205">
    <property type="component" value="Unassembled WGS sequence"/>
</dbReference>
<keyword evidence="2" id="KW-1185">Reference proteome</keyword>
<evidence type="ECO:0000313" key="2">
    <source>
        <dbReference type="Proteomes" id="UP001314205"/>
    </source>
</evidence>
<organism evidence="1 2">
    <name type="scientific">Parnassius mnemosyne</name>
    <name type="common">clouded apollo</name>
    <dbReference type="NCBI Taxonomy" id="213953"/>
    <lineage>
        <taxon>Eukaryota</taxon>
        <taxon>Metazoa</taxon>
        <taxon>Ecdysozoa</taxon>
        <taxon>Arthropoda</taxon>
        <taxon>Hexapoda</taxon>
        <taxon>Insecta</taxon>
        <taxon>Pterygota</taxon>
        <taxon>Neoptera</taxon>
        <taxon>Endopterygota</taxon>
        <taxon>Lepidoptera</taxon>
        <taxon>Glossata</taxon>
        <taxon>Ditrysia</taxon>
        <taxon>Papilionoidea</taxon>
        <taxon>Papilionidae</taxon>
        <taxon>Parnassiinae</taxon>
        <taxon>Parnassini</taxon>
        <taxon>Parnassius</taxon>
        <taxon>Driopa</taxon>
    </lineage>
</organism>
<dbReference type="AlphaFoldDB" id="A0AAV1K6F2"/>